<name>A0A6A4I1G1_9AGAR</name>
<accession>A0A6A4I1G1</accession>
<organism evidence="2 3">
    <name type="scientific">Gymnopus androsaceus JB14</name>
    <dbReference type="NCBI Taxonomy" id="1447944"/>
    <lineage>
        <taxon>Eukaryota</taxon>
        <taxon>Fungi</taxon>
        <taxon>Dikarya</taxon>
        <taxon>Basidiomycota</taxon>
        <taxon>Agaricomycotina</taxon>
        <taxon>Agaricomycetes</taxon>
        <taxon>Agaricomycetidae</taxon>
        <taxon>Agaricales</taxon>
        <taxon>Marasmiineae</taxon>
        <taxon>Omphalotaceae</taxon>
        <taxon>Gymnopus</taxon>
    </lineage>
</organism>
<dbReference type="AlphaFoldDB" id="A0A6A4I1G1"/>
<protein>
    <submittedName>
        <fullName evidence="2">Uncharacterized protein</fullName>
    </submittedName>
</protein>
<feature type="region of interest" description="Disordered" evidence="1">
    <location>
        <begin position="13"/>
        <end position="40"/>
    </location>
</feature>
<feature type="compositionally biased region" description="Basic and acidic residues" evidence="1">
    <location>
        <begin position="28"/>
        <end position="40"/>
    </location>
</feature>
<evidence type="ECO:0000256" key="1">
    <source>
        <dbReference type="SAM" id="MobiDB-lite"/>
    </source>
</evidence>
<sequence length="133" mass="15175">MASYDYDYDQILVERQSKPRSPPSHLRTKGENSEGRMERKRLTALGNFSALFRPIRDDAGSRKPNDEDLDSTIELLKRQAEADDLYLHAKLAQQHEVLHAETLYRLLFGLNAAHGPFSGKKMSTSRGFSARIR</sequence>
<evidence type="ECO:0000313" key="2">
    <source>
        <dbReference type="EMBL" id="KAE9403258.1"/>
    </source>
</evidence>
<keyword evidence="3" id="KW-1185">Reference proteome</keyword>
<proteinExistence type="predicted"/>
<dbReference type="EMBL" id="ML769427">
    <property type="protein sequence ID" value="KAE9403258.1"/>
    <property type="molecule type" value="Genomic_DNA"/>
</dbReference>
<dbReference type="Proteomes" id="UP000799118">
    <property type="component" value="Unassembled WGS sequence"/>
</dbReference>
<evidence type="ECO:0000313" key="3">
    <source>
        <dbReference type="Proteomes" id="UP000799118"/>
    </source>
</evidence>
<gene>
    <name evidence="2" type="ORF">BT96DRAFT_1017146</name>
</gene>
<reference evidence="2" key="1">
    <citation type="journal article" date="2019" name="Environ. Microbiol.">
        <title>Fungal ecological strategies reflected in gene transcription - a case study of two litter decomposers.</title>
        <authorList>
            <person name="Barbi F."/>
            <person name="Kohler A."/>
            <person name="Barry K."/>
            <person name="Baskaran P."/>
            <person name="Daum C."/>
            <person name="Fauchery L."/>
            <person name="Ihrmark K."/>
            <person name="Kuo A."/>
            <person name="LaButti K."/>
            <person name="Lipzen A."/>
            <person name="Morin E."/>
            <person name="Grigoriev I.V."/>
            <person name="Henrissat B."/>
            <person name="Lindahl B."/>
            <person name="Martin F."/>
        </authorList>
    </citation>
    <scope>NUCLEOTIDE SEQUENCE</scope>
    <source>
        <strain evidence="2">JB14</strain>
    </source>
</reference>